<gene>
    <name evidence="3" type="ORF">ALMOND_2B029698</name>
</gene>
<keyword evidence="2" id="KW-0472">Membrane</keyword>
<accession>A0A5E4E9Z8</accession>
<dbReference type="PANTHER" id="PTHR35275">
    <property type="entry name" value="ZCF37"/>
    <property type="match status" value="1"/>
</dbReference>
<organism evidence="3 4">
    <name type="scientific">Prunus dulcis</name>
    <name type="common">Almond</name>
    <name type="synonym">Amygdalus dulcis</name>
    <dbReference type="NCBI Taxonomy" id="3755"/>
    <lineage>
        <taxon>Eukaryota</taxon>
        <taxon>Viridiplantae</taxon>
        <taxon>Streptophyta</taxon>
        <taxon>Embryophyta</taxon>
        <taxon>Tracheophyta</taxon>
        <taxon>Spermatophyta</taxon>
        <taxon>Magnoliopsida</taxon>
        <taxon>eudicotyledons</taxon>
        <taxon>Gunneridae</taxon>
        <taxon>Pentapetalae</taxon>
        <taxon>rosids</taxon>
        <taxon>fabids</taxon>
        <taxon>Rosales</taxon>
        <taxon>Rosaceae</taxon>
        <taxon>Amygdaloideae</taxon>
        <taxon>Amygdaleae</taxon>
        <taxon>Prunus</taxon>
    </lineage>
</organism>
<dbReference type="FunCoup" id="A0A5E4E9Z8">
    <property type="interactions" value="132"/>
</dbReference>
<evidence type="ECO:0000313" key="3">
    <source>
        <dbReference type="EMBL" id="VVA12573.1"/>
    </source>
</evidence>
<name>A0A5E4E9Z8_PRUDU</name>
<evidence type="ECO:0000313" key="4">
    <source>
        <dbReference type="Proteomes" id="UP000327085"/>
    </source>
</evidence>
<evidence type="ECO:0000256" key="2">
    <source>
        <dbReference type="SAM" id="Phobius"/>
    </source>
</evidence>
<keyword evidence="2" id="KW-0812">Transmembrane</keyword>
<evidence type="ECO:0000256" key="1">
    <source>
        <dbReference type="SAM" id="MobiDB-lite"/>
    </source>
</evidence>
<dbReference type="AlphaFoldDB" id="A0A5E4E9Z8"/>
<dbReference type="Gramene" id="VVA12573">
    <property type="protein sequence ID" value="VVA12573"/>
    <property type="gene ID" value="Prudul26B029698"/>
</dbReference>
<feature type="compositionally biased region" description="Basic residues" evidence="1">
    <location>
        <begin position="29"/>
        <end position="44"/>
    </location>
</feature>
<protein>
    <submittedName>
        <fullName evidence="3">PREDICTED: ZCF37</fullName>
    </submittedName>
</protein>
<feature type="region of interest" description="Disordered" evidence="1">
    <location>
        <begin position="112"/>
        <end position="149"/>
    </location>
</feature>
<dbReference type="Proteomes" id="UP000327085">
    <property type="component" value="Chromosome 2"/>
</dbReference>
<feature type="compositionally biased region" description="Basic and acidic residues" evidence="1">
    <location>
        <begin position="112"/>
        <end position="123"/>
    </location>
</feature>
<feature type="compositionally biased region" description="Basic and acidic residues" evidence="1">
    <location>
        <begin position="135"/>
        <end position="149"/>
    </location>
</feature>
<feature type="transmembrane region" description="Helical" evidence="2">
    <location>
        <begin position="168"/>
        <end position="201"/>
    </location>
</feature>
<dbReference type="OMA" id="KHATPNI"/>
<proteinExistence type="predicted"/>
<dbReference type="PANTHER" id="PTHR35275:SF1">
    <property type="entry name" value="OS07G0585900 PROTEIN"/>
    <property type="match status" value="1"/>
</dbReference>
<keyword evidence="2" id="KW-1133">Transmembrane helix</keyword>
<dbReference type="EMBL" id="CABIKO010000005">
    <property type="protein sequence ID" value="VVA12573.1"/>
    <property type="molecule type" value="Genomic_DNA"/>
</dbReference>
<sequence>MFSPFSCATFHHQEVDEDDDQPMISPPRKSSRSRSTGFHRRHSRDTKNPYSSRGLDKFSALVADLEEKRQKIYAQPDSKDISFVRFVYKDSTDTSLPVPIVVKLRDKKEDKAKTLTDHEEKHATPNIDPSSLAVKEVKPPPKLEPEKQSEQRTMWRWNMKSDKWRRPAYYLPLVIIFILVLLALFGRSFAILCTSVCWYAIPMLKESSNNATTGAKKKDYVTRLSDKNMAVTQELMSSPKSNHRFLGKHVHQKSF</sequence>
<reference evidence="4" key="1">
    <citation type="journal article" date="2020" name="Plant J.">
        <title>Transposons played a major role in the diversification between the closely related almond and peach genomes: results from the almond genome sequence.</title>
        <authorList>
            <person name="Alioto T."/>
            <person name="Alexiou K.G."/>
            <person name="Bardil A."/>
            <person name="Barteri F."/>
            <person name="Castanera R."/>
            <person name="Cruz F."/>
            <person name="Dhingra A."/>
            <person name="Duval H."/>
            <person name="Fernandez I Marti A."/>
            <person name="Frias L."/>
            <person name="Galan B."/>
            <person name="Garcia J.L."/>
            <person name="Howad W."/>
            <person name="Gomez-Garrido J."/>
            <person name="Gut M."/>
            <person name="Julca I."/>
            <person name="Morata J."/>
            <person name="Puigdomenech P."/>
            <person name="Ribeca P."/>
            <person name="Rubio Cabetas M.J."/>
            <person name="Vlasova A."/>
            <person name="Wirthensohn M."/>
            <person name="Garcia-Mas J."/>
            <person name="Gabaldon T."/>
            <person name="Casacuberta J.M."/>
            <person name="Arus P."/>
        </authorList>
    </citation>
    <scope>NUCLEOTIDE SEQUENCE [LARGE SCALE GENOMIC DNA]</scope>
    <source>
        <strain evidence="4">cv. Texas</strain>
    </source>
</reference>
<dbReference type="InterPro" id="IPR045880">
    <property type="entry name" value="ZCF37"/>
</dbReference>
<feature type="region of interest" description="Disordered" evidence="1">
    <location>
        <begin position="1"/>
        <end position="53"/>
    </location>
</feature>
<dbReference type="InParanoid" id="A0A5E4E9Z8"/>